<keyword evidence="2 3" id="KW-0732">Signal</keyword>
<dbReference type="PANTHER" id="PTHR47235">
    <property type="entry name" value="BLR6548 PROTEIN"/>
    <property type="match status" value="1"/>
</dbReference>
<dbReference type="PANTHER" id="PTHR47235:SF1">
    <property type="entry name" value="BLR6548 PROTEIN"/>
    <property type="match status" value="1"/>
</dbReference>
<evidence type="ECO:0000256" key="2">
    <source>
        <dbReference type="ARBA" id="ARBA00022729"/>
    </source>
</evidence>
<dbReference type="OrthoDB" id="5289062at2"/>
<evidence type="ECO:0000256" key="3">
    <source>
        <dbReference type="SAM" id="SignalP"/>
    </source>
</evidence>
<comment type="similarity">
    <text evidence="1">Belongs to the leucine-binding protein family.</text>
</comment>
<dbReference type="Gene3D" id="3.40.50.2300">
    <property type="match status" value="2"/>
</dbReference>
<name>A0A2V4TSS2_9BURK</name>
<dbReference type="InterPro" id="IPR028081">
    <property type="entry name" value="Leu-bd"/>
</dbReference>
<dbReference type="CDD" id="cd06341">
    <property type="entry name" value="PBP1_ABC_ligand_binding-like"/>
    <property type="match status" value="1"/>
</dbReference>
<evidence type="ECO:0000259" key="4">
    <source>
        <dbReference type="Pfam" id="PF13458"/>
    </source>
</evidence>
<gene>
    <name evidence="5" type="ORF">C7410_114123</name>
</gene>
<organism evidence="5 6">
    <name type="scientific">Paraburkholderia silvatlantica</name>
    <dbReference type="NCBI Taxonomy" id="321895"/>
    <lineage>
        <taxon>Bacteria</taxon>
        <taxon>Pseudomonadati</taxon>
        <taxon>Pseudomonadota</taxon>
        <taxon>Betaproteobacteria</taxon>
        <taxon>Burkholderiales</taxon>
        <taxon>Burkholderiaceae</taxon>
        <taxon>Paraburkholderia</taxon>
    </lineage>
</organism>
<accession>A0A2V4TSS2</accession>
<sequence length="395" mass="42211">MNNTQNGRTRTGSLISLVTIMSALVSPLAHADSAIKVGALATLSGPMTLPESPAAAQAVFDRVNQQGGIQGRRIEYVVQDDKGDAGITAQSSRELVDSQGVVAFAGSASLQDCTVNGNFYRQRNVLSIPGVGGEFSCYSNRQFAPVSVGPARGSLAALYFASEKLGKKKVCAFLLGIPAHMPGNAWTIRQYQAITHKKLALVDTTTLPSDDMTPHVLRARDAGCDAIVFAGAEQMDLAWVKAMQMQNMGNVTLILDTPAYTSNFAQILGTKGDGIYANSEYEPFLGTAPALTDWRNLMQQSKVPLSSFAQGGYISATLLVEALKKVKGPITRESVTEALRSITGENALHTPMLGMPFDFGVDSDHLSTSATKFVELKDGKWETVTPDFMAIKPAK</sequence>
<dbReference type="EMBL" id="QJSQ01000014">
    <property type="protein sequence ID" value="PYE21482.1"/>
    <property type="molecule type" value="Genomic_DNA"/>
</dbReference>
<feature type="chain" id="PRO_5015906348" evidence="3">
    <location>
        <begin position="32"/>
        <end position="395"/>
    </location>
</feature>
<evidence type="ECO:0000256" key="1">
    <source>
        <dbReference type="ARBA" id="ARBA00010062"/>
    </source>
</evidence>
<feature type="signal peptide" evidence="3">
    <location>
        <begin position="1"/>
        <end position="31"/>
    </location>
</feature>
<dbReference type="Proteomes" id="UP000247772">
    <property type="component" value="Unassembled WGS sequence"/>
</dbReference>
<evidence type="ECO:0000313" key="5">
    <source>
        <dbReference type="EMBL" id="PYE21482.1"/>
    </source>
</evidence>
<dbReference type="RefSeq" id="WP_110855810.1">
    <property type="nucleotide sequence ID" value="NZ_QJSQ01000014.1"/>
</dbReference>
<dbReference type="Pfam" id="PF13458">
    <property type="entry name" value="Peripla_BP_6"/>
    <property type="match status" value="1"/>
</dbReference>
<dbReference type="InterPro" id="IPR028082">
    <property type="entry name" value="Peripla_BP_I"/>
</dbReference>
<reference evidence="5 6" key="1">
    <citation type="submission" date="2018-06" db="EMBL/GenBank/DDBJ databases">
        <title>Genomic Encyclopedia of Type Strains, Phase IV (KMG-V): Genome sequencing to study the core and pangenomes of soil and plant-associated prokaryotes.</title>
        <authorList>
            <person name="Whitman W."/>
        </authorList>
    </citation>
    <scope>NUCLEOTIDE SEQUENCE [LARGE SCALE GENOMIC DNA]</scope>
    <source>
        <strain evidence="5 6">SRCL-318</strain>
    </source>
</reference>
<evidence type="ECO:0000313" key="6">
    <source>
        <dbReference type="Proteomes" id="UP000247772"/>
    </source>
</evidence>
<comment type="caution">
    <text evidence="5">The sequence shown here is derived from an EMBL/GenBank/DDBJ whole genome shotgun (WGS) entry which is preliminary data.</text>
</comment>
<protein>
    <submittedName>
        <fullName evidence="5">Amino acid/amide ABC transporter substrate-binding protein (HAAT family)</fullName>
    </submittedName>
</protein>
<dbReference type="AlphaFoldDB" id="A0A2V4TSS2"/>
<dbReference type="SUPFAM" id="SSF53822">
    <property type="entry name" value="Periplasmic binding protein-like I"/>
    <property type="match status" value="1"/>
</dbReference>
<feature type="domain" description="Leucine-binding protein" evidence="4">
    <location>
        <begin position="35"/>
        <end position="379"/>
    </location>
</feature>
<proteinExistence type="inferred from homology"/>